<reference evidence="1 2" key="1">
    <citation type="submission" date="2024-06" db="EMBL/GenBank/DDBJ databases">
        <title>The Natural Products Discovery Center: Release of the First 8490 Sequenced Strains for Exploring Actinobacteria Biosynthetic Diversity.</title>
        <authorList>
            <person name="Kalkreuter E."/>
            <person name="Kautsar S.A."/>
            <person name="Yang D."/>
            <person name="Bader C.D."/>
            <person name="Teijaro C.N."/>
            <person name="Fluegel L."/>
            <person name="Davis C.M."/>
            <person name="Simpson J.R."/>
            <person name="Lauterbach L."/>
            <person name="Steele A.D."/>
            <person name="Gui C."/>
            <person name="Meng S."/>
            <person name="Li G."/>
            <person name="Viehrig K."/>
            <person name="Ye F."/>
            <person name="Su P."/>
            <person name="Kiefer A.F."/>
            <person name="Nichols A."/>
            <person name="Cepeda A.J."/>
            <person name="Yan W."/>
            <person name="Fan B."/>
            <person name="Jiang Y."/>
            <person name="Adhikari A."/>
            <person name="Zheng C.-J."/>
            <person name="Schuster L."/>
            <person name="Cowan T.M."/>
            <person name="Smanski M.J."/>
            <person name="Chevrette M.G."/>
            <person name="De Carvalho L.P.S."/>
            <person name="Shen B."/>
        </authorList>
    </citation>
    <scope>NUCLEOTIDE SEQUENCE [LARGE SCALE GENOMIC DNA]</scope>
    <source>
        <strain evidence="1 2">NPDC050100</strain>
    </source>
</reference>
<proteinExistence type="predicted"/>
<gene>
    <name evidence="1" type="ORF">AB0I59_07635</name>
</gene>
<evidence type="ECO:0000313" key="1">
    <source>
        <dbReference type="EMBL" id="MEV0968489.1"/>
    </source>
</evidence>
<dbReference type="Proteomes" id="UP001551675">
    <property type="component" value="Unassembled WGS sequence"/>
</dbReference>
<dbReference type="EMBL" id="JBFALK010000003">
    <property type="protein sequence ID" value="MEV0968489.1"/>
    <property type="molecule type" value="Genomic_DNA"/>
</dbReference>
<organism evidence="1 2">
    <name type="scientific">Microtetraspora glauca</name>
    <dbReference type="NCBI Taxonomy" id="1996"/>
    <lineage>
        <taxon>Bacteria</taxon>
        <taxon>Bacillati</taxon>
        <taxon>Actinomycetota</taxon>
        <taxon>Actinomycetes</taxon>
        <taxon>Streptosporangiales</taxon>
        <taxon>Streptosporangiaceae</taxon>
        <taxon>Microtetraspora</taxon>
    </lineage>
</organism>
<comment type="caution">
    <text evidence="1">The sequence shown here is derived from an EMBL/GenBank/DDBJ whole genome shotgun (WGS) entry which is preliminary data.</text>
</comment>
<sequence>MCDHHSGNAATLLIGITTPDGTIHTRTWHVCPVGAEQLAVTLGPAMRESIATPDAQEAIGAALLATPGVVLEDHDA</sequence>
<protein>
    <submittedName>
        <fullName evidence="1">Uncharacterized protein</fullName>
    </submittedName>
</protein>
<keyword evidence="2" id="KW-1185">Reference proteome</keyword>
<dbReference type="RefSeq" id="WP_358131192.1">
    <property type="nucleotide sequence ID" value="NZ_JBFALK010000003.1"/>
</dbReference>
<name>A0ABV3GA87_MICGL</name>
<accession>A0ABV3GA87</accession>
<evidence type="ECO:0000313" key="2">
    <source>
        <dbReference type="Proteomes" id="UP001551675"/>
    </source>
</evidence>